<name>A0ABU4V436_9PSEU</name>
<dbReference type="EMBL" id="JAXAVU010000012">
    <property type="protein sequence ID" value="MDX8146102.1"/>
    <property type="molecule type" value="Genomic_DNA"/>
</dbReference>
<protein>
    <submittedName>
        <fullName evidence="1">DUF4259 domain-containing protein</fullName>
    </submittedName>
</protein>
<keyword evidence="2" id="KW-1185">Reference proteome</keyword>
<dbReference type="Proteomes" id="UP001285352">
    <property type="component" value="Unassembled WGS sequence"/>
</dbReference>
<dbReference type="RefSeq" id="WP_319978220.1">
    <property type="nucleotide sequence ID" value="NZ_JAXAVU010000012.1"/>
</dbReference>
<comment type="caution">
    <text evidence="1">The sequence shown here is derived from an EMBL/GenBank/DDBJ whole genome shotgun (WGS) entry which is preliminary data.</text>
</comment>
<organism evidence="1 2">
    <name type="scientific">Lentzea sokolovensis</name>
    <dbReference type="NCBI Taxonomy" id="3095429"/>
    <lineage>
        <taxon>Bacteria</taxon>
        <taxon>Bacillati</taxon>
        <taxon>Actinomycetota</taxon>
        <taxon>Actinomycetes</taxon>
        <taxon>Pseudonocardiales</taxon>
        <taxon>Pseudonocardiaceae</taxon>
        <taxon>Lentzea</taxon>
    </lineage>
</organism>
<gene>
    <name evidence="1" type="ORF">SK854_28600</name>
</gene>
<dbReference type="InterPro" id="IPR025355">
    <property type="entry name" value="DUF4259"/>
</dbReference>
<evidence type="ECO:0000313" key="1">
    <source>
        <dbReference type="EMBL" id="MDX8146102.1"/>
    </source>
</evidence>
<accession>A0ABU4V436</accession>
<dbReference type="Pfam" id="PF14078">
    <property type="entry name" value="DUF4259"/>
    <property type="match status" value="1"/>
</dbReference>
<reference evidence="1 2" key="2">
    <citation type="submission" date="2023-11" db="EMBL/GenBank/DDBJ databases">
        <authorList>
            <person name="Lara A.C."/>
            <person name="Chronakova A."/>
        </authorList>
    </citation>
    <scope>NUCLEOTIDE SEQUENCE [LARGE SCALE GENOMIC DNA]</scope>
    <source>
        <strain evidence="1 2">BCCO 10_0061</strain>
    </source>
</reference>
<reference evidence="1 2" key="1">
    <citation type="submission" date="2023-11" db="EMBL/GenBank/DDBJ databases">
        <title>Lentzea sokolovensis, sp. nov., Lentzea kristufkii, sp. nov., and Lentzea miocenensis, sp. nov., rare actinobacteria from Sokolov Coal Basin, Miocene lacustrine sediment, Czech Republic.</title>
        <authorList>
            <person name="Lara A."/>
            <person name="Kotroba L."/>
            <person name="Nouioui I."/>
            <person name="Neumann-Schaal M."/>
            <person name="Mast Y."/>
            <person name="Chronakova A."/>
        </authorList>
    </citation>
    <scope>NUCLEOTIDE SEQUENCE [LARGE SCALE GENOMIC DNA]</scope>
    <source>
        <strain evidence="1 2">BCCO 10_0061</strain>
    </source>
</reference>
<evidence type="ECO:0000313" key="2">
    <source>
        <dbReference type="Proteomes" id="UP001285352"/>
    </source>
</evidence>
<proteinExistence type="predicted"/>
<sequence>MGTFGTGPFDSDGALDLLDDLAARPADSRADVLAALLGRPIADPESIGRELFADEVVAAVAVVASGLSGHRAGEQWWHDVAGKAAAVLPIPDLDRLVPTATAALAIVAEPWGRDWTSPDYAVAAEETARRLAEALSAAD</sequence>